<evidence type="ECO:0000313" key="2">
    <source>
        <dbReference type="EMBL" id="BAH40522.1"/>
    </source>
</evidence>
<organism evidence="2 3">
    <name type="scientific">Gemmatimonas aurantiaca (strain DSM 14586 / JCM 11422 / NBRC 100505 / T-27)</name>
    <dbReference type="NCBI Taxonomy" id="379066"/>
    <lineage>
        <taxon>Bacteria</taxon>
        <taxon>Pseudomonadati</taxon>
        <taxon>Gemmatimonadota</taxon>
        <taxon>Gemmatimonadia</taxon>
        <taxon>Gemmatimonadales</taxon>
        <taxon>Gemmatimonadaceae</taxon>
        <taxon>Gemmatimonas</taxon>
    </lineage>
</organism>
<feature type="transmembrane region" description="Helical" evidence="1">
    <location>
        <begin position="35"/>
        <end position="54"/>
    </location>
</feature>
<evidence type="ECO:0000256" key="1">
    <source>
        <dbReference type="SAM" id="Phobius"/>
    </source>
</evidence>
<dbReference type="eggNOG" id="ENOG5033STU">
    <property type="taxonomic scope" value="Bacteria"/>
</dbReference>
<keyword evidence="1" id="KW-1133">Transmembrane helix</keyword>
<dbReference type="KEGG" id="gau:GAU_3480"/>
<protein>
    <submittedName>
        <fullName evidence="2">Uncharacterized protein</fullName>
    </submittedName>
</protein>
<accession>C1ADE5</accession>
<evidence type="ECO:0000313" key="3">
    <source>
        <dbReference type="Proteomes" id="UP000002209"/>
    </source>
</evidence>
<gene>
    <name evidence="2" type="ordered locus">GAU_3480</name>
</gene>
<proteinExistence type="predicted"/>
<dbReference type="Proteomes" id="UP000002209">
    <property type="component" value="Chromosome"/>
</dbReference>
<dbReference type="HOGENOM" id="CLU_1353007_0_0_0"/>
<feature type="transmembrane region" description="Helical" evidence="1">
    <location>
        <begin position="5"/>
        <end position="23"/>
    </location>
</feature>
<dbReference type="AlphaFoldDB" id="C1ADE5"/>
<reference evidence="3" key="1">
    <citation type="submission" date="2006-03" db="EMBL/GenBank/DDBJ databases">
        <title>Complete genome sequence of Gemmatimonas aurantiaca T-27 that represents a novel phylum Gemmatimonadetes.</title>
        <authorList>
            <person name="Takasaki K."/>
            <person name="Ichikawa N."/>
            <person name="Miura H."/>
            <person name="Matsushita S."/>
            <person name="Watanabe Y."/>
            <person name="Oguchi A."/>
            <person name="Ankai A."/>
            <person name="Yashiro I."/>
            <person name="Takahashi M."/>
            <person name="Terui Y."/>
            <person name="Fukui S."/>
            <person name="Yokoyama H."/>
            <person name="Tanikawa S."/>
            <person name="Hanada S."/>
            <person name="Kamagata Y."/>
            <person name="Fujita N."/>
        </authorList>
    </citation>
    <scope>NUCLEOTIDE SEQUENCE [LARGE SCALE GENOMIC DNA]</scope>
    <source>
        <strain evidence="3">T-27 / DSM 14586 / JCM 11422 / NBRC 100505</strain>
    </source>
</reference>
<name>C1ADE5_GEMAT</name>
<dbReference type="STRING" id="379066.GAU_3480"/>
<keyword evidence="1" id="KW-0472">Membrane</keyword>
<sequence>MRNAVLFALISMAGIALIVLGAMDTGETGRSGSPLLMLGLFPALLCPIVFVHYLRKVRVFRDMRSGRSAIARWTVPVEEFTRFCDEEQRISAGSIAVNFYRPPKAIPAGGVDVIFSDDGVLIGDGYFPLSTTRGRRVQNVRYIASDPPSIEFATVLKTAVRTSSATMSTQRIAETLRVPVATDARRQAGEVVHRYQTVIAGR</sequence>
<keyword evidence="3" id="KW-1185">Reference proteome</keyword>
<keyword evidence="1" id="KW-0812">Transmembrane</keyword>
<dbReference type="EMBL" id="AP009153">
    <property type="protein sequence ID" value="BAH40522.1"/>
    <property type="molecule type" value="Genomic_DNA"/>
</dbReference>